<reference evidence="1 2" key="1">
    <citation type="journal article" date="2016" name="Fungal Biol.">
        <title>The genome of Xylona heveae provides a window into fungal endophytism.</title>
        <authorList>
            <person name="Gazis R."/>
            <person name="Kuo A."/>
            <person name="Riley R."/>
            <person name="LaButti K."/>
            <person name="Lipzen A."/>
            <person name="Lin J."/>
            <person name="Amirebrahimi M."/>
            <person name="Hesse C.N."/>
            <person name="Spatafora J.W."/>
            <person name="Henrissat B."/>
            <person name="Hainaut M."/>
            <person name="Grigoriev I.V."/>
            <person name="Hibbett D.S."/>
        </authorList>
    </citation>
    <scope>NUCLEOTIDE SEQUENCE [LARGE SCALE GENOMIC DNA]</scope>
    <source>
        <strain evidence="1 2">TC161</strain>
    </source>
</reference>
<dbReference type="GeneID" id="28894722"/>
<dbReference type="OrthoDB" id="336240at2759"/>
<dbReference type="InParanoid" id="A0A165FG51"/>
<gene>
    <name evidence="1" type="ORF">L228DRAFT_182818</name>
</gene>
<dbReference type="RefSeq" id="XP_018186492.1">
    <property type="nucleotide sequence ID" value="XM_018329585.1"/>
</dbReference>
<organism evidence="1 2">
    <name type="scientific">Xylona heveae (strain CBS 132557 / TC161)</name>
    <dbReference type="NCBI Taxonomy" id="1328760"/>
    <lineage>
        <taxon>Eukaryota</taxon>
        <taxon>Fungi</taxon>
        <taxon>Dikarya</taxon>
        <taxon>Ascomycota</taxon>
        <taxon>Pezizomycotina</taxon>
        <taxon>Xylonomycetes</taxon>
        <taxon>Xylonales</taxon>
        <taxon>Xylonaceae</taxon>
        <taxon>Xylona</taxon>
    </lineage>
</organism>
<proteinExistence type="predicted"/>
<evidence type="ECO:0000313" key="2">
    <source>
        <dbReference type="Proteomes" id="UP000076632"/>
    </source>
</evidence>
<protein>
    <submittedName>
        <fullName evidence="1">Uncharacterized protein</fullName>
    </submittedName>
</protein>
<accession>A0A165FG51</accession>
<dbReference type="EMBL" id="KV407462">
    <property type="protein sequence ID" value="KZF20937.1"/>
    <property type="molecule type" value="Genomic_DNA"/>
</dbReference>
<dbReference type="AlphaFoldDB" id="A0A165FG51"/>
<sequence>MISTLAKYPWWAVNHYTVKDRDVLFQTTEKMLRALANAVKYKQFNIVHERLLAEFQETSLKAPGFSEKQKTRLILAAKPSPTGVTISRIATDWPFETLVRNPNASDEMVEFYAYLFRKATMSPTMVSLAEHSAAEASNAATSLFGNIVIPWSSSKETMTFAEAASQEWAVVEALLRRLLCVP</sequence>
<evidence type="ECO:0000313" key="1">
    <source>
        <dbReference type="EMBL" id="KZF20937.1"/>
    </source>
</evidence>
<dbReference type="STRING" id="1328760.A0A165FG51"/>
<dbReference type="Proteomes" id="UP000076632">
    <property type="component" value="Unassembled WGS sequence"/>
</dbReference>
<name>A0A165FG51_XYLHT</name>
<keyword evidence="2" id="KW-1185">Reference proteome</keyword>